<feature type="non-terminal residue" evidence="2">
    <location>
        <position position="437"/>
    </location>
</feature>
<dbReference type="InterPro" id="IPR003151">
    <property type="entry name" value="PIK-rel_kinase_FAT"/>
</dbReference>
<dbReference type="AlphaFoldDB" id="A0A2G9TJV5"/>
<feature type="non-terminal residue" evidence="2">
    <location>
        <position position="1"/>
    </location>
</feature>
<keyword evidence="3" id="KW-1185">Reference proteome</keyword>
<dbReference type="EMBL" id="KZ361750">
    <property type="protein sequence ID" value="PIO58266.1"/>
    <property type="molecule type" value="Genomic_DNA"/>
</dbReference>
<evidence type="ECO:0000259" key="1">
    <source>
        <dbReference type="Pfam" id="PF02259"/>
    </source>
</evidence>
<evidence type="ECO:0000313" key="3">
    <source>
        <dbReference type="Proteomes" id="UP000230423"/>
    </source>
</evidence>
<name>A0A2G9TJV5_TELCI</name>
<dbReference type="Pfam" id="PF02259">
    <property type="entry name" value="FAT"/>
    <property type="match status" value="1"/>
</dbReference>
<gene>
    <name evidence="2" type="ORF">TELCIR_20302</name>
</gene>
<accession>A0A2G9TJV5</accession>
<reference evidence="2 3" key="1">
    <citation type="submission" date="2015-09" db="EMBL/GenBank/DDBJ databases">
        <title>Draft genome of the parasitic nematode Teladorsagia circumcincta isolate WARC Sus (inbred).</title>
        <authorList>
            <person name="Mitreva M."/>
        </authorList>
    </citation>
    <scope>NUCLEOTIDE SEQUENCE [LARGE SCALE GENOMIC DNA]</scope>
    <source>
        <strain evidence="2 3">S</strain>
    </source>
</reference>
<evidence type="ECO:0000313" key="2">
    <source>
        <dbReference type="EMBL" id="PIO58266.1"/>
    </source>
</evidence>
<sequence>GDPEEVPVTHPKKMVEEVTQALVVGWRVLPPILTPAHTKLLQQMTMIREVGDVLDLKRALDAGNQNCGAVMQEMKTVIKIWRSRAYSLSDDMSFISLMYDWRSQIHTMMVQQFHEWERSGIVMPPGMNPQSILPIHSAATGQLFLARAARERGMDQVAIRTLNKLHTLITLPMMDCHQKIIDHLKTLRRMAKKHTTTAQQKMDLLHEALLMTEAARIEDFSRDQCCRLFYQKGSILSQLDKNDDAMHAFSAAATMVDPNSSPQLNTACSMFKNWAHHLDNLFFSEKHEASALSRGLPAINCYFEAARVENETRARKYIARLPQLMTELQERPTSEFTSIVQRIAEAYPLQIVSALRPLLDPVLIDDVIEAVATNIPLPLLPDDHKCAALCKVLERACRSRLTDVRMWNRLLSGFSTMREFWAERHIRYASQLKDEIL</sequence>
<dbReference type="Proteomes" id="UP000230423">
    <property type="component" value="Unassembled WGS sequence"/>
</dbReference>
<protein>
    <recommendedName>
        <fullName evidence="1">PIK-related kinase FAT domain-containing protein</fullName>
    </recommendedName>
</protein>
<feature type="domain" description="PIK-related kinase FAT" evidence="1">
    <location>
        <begin position="12"/>
        <end position="321"/>
    </location>
</feature>
<dbReference type="OrthoDB" id="5570127at2759"/>
<proteinExistence type="predicted"/>
<organism evidence="2 3">
    <name type="scientific">Teladorsagia circumcincta</name>
    <name type="common">Brown stomach worm</name>
    <name type="synonym">Ostertagia circumcincta</name>
    <dbReference type="NCBI Taxonomy" id="45464"/>
    <lineage>
        <taxon>Eukaryota</taxon>
        <taxon>Metazoa</taxon>
        <taxon>Ecdysozoa</taxon>
        <taxon>Nematoda</taxon>
        <taxon>Chromadorea</taxon>
        <taxon>Rhabditida</taxon>
        <taxon>Rhabditina</taxon>
        <taxon>Rhabditomorpha</taxon>
        <taxon>Strongyloidea</taxon>
        <taxon>Trichostrongylidae</taxon>
        <taxon>Teladorsagia</taxon>
    </lineage>
</organism>